<sequence>MSNMFWKDVQNIKPRDYNALVDLMKEEIISEEMAQGRDSHAQPRCNQGGQANVKPSDGVVRNQTRYRQGSSMRPFSGKGSSYTAEIVEAIINLHAKLNTPTYGKLAGKAGIIKQSIKSFIRPYFTFHKFYGHKTEECHDIQMLADQRT</sequence>
<evidence type="ECO:0000256" key="1">
    <source>
        <dbReference type="SAM" id="MobiDB-lite"/>
    </source>
</evidence>
<dbReference type="EMBL" id="JBFOLK010000006">
    <property type="protein sequence ID" value="KAL2505133.1"/>
    <property type="molecule type" value="Genomic_DNA"/>
</dbReference>
<comment type="caution">
    <text evidence="2">The sequence shown here is derived from an EMBL/GenBank/DDBJ whole genome shotgun (WGS) entry which is preliminary data.</text>
</comment>
<feature type="region of interest" description="Disordered" evidence="1">
    <location>
        <begin position="34"/>
        <end position="57"/>
    </location>
</feature>
<keyword evidence="3" id="KW-1185">Reference proteome</keyword>
<accession>A0ABD1SXJ3</accession>
<gene>
    <name evidence="2" type="ORF">Adt_20754</name>
</gene>
<dbReference type="Proteomes" id="UP001604336">
    <property type="component" value="Unassembled WGS sequence"/>
</dbReference>
<name>A0ABD1SXJ3_9LAMI</name>
<evidence type="ECO:0000313" key="3">
    <source>
        <dbReference type="Proteomes" id="UP001604336"/>
    </source>
</evidence>
<reference evidence="3" key="1">
    <citation type="submission" date="2024-07" db="EMBL/GenBank/DDBJ databases">
        <title>Two chromosome-level genome assemblies of Korean endemic species Abeliophyllum distichum and Forsythia ovata (Oleaceae).</title>
        <authorList>
            <person name="Jang H."/>
        </authorList>
    </citation>
    <scope>NUCLEOTIDE SEQUENCE [LARGE SCALE GENOMIC DNA]</scope>
</reference>
<organism evidence="2 3">
    <name type="scientific">Abeliophyllum distichum</name>
    <dbReference type="NCBI Taxonomy" id="126358"/>
    <lineage>
        <taxon>Eukaryota</taxon>
        <taxon>Viridiplantae</taxon>
        <taxon>Streptophyta</taxon>
        <taxon>Embryophyta</taxon>
        <taxon>Tracheophyta</taxon>
        <taxon>Spermatophyta</taxon>
        <taxon>Magnoliopsida</taxon>
        <taxon>eudicotyledons</taxon>
        <taxon>Gunneridae</taxon>
        <taxon>Pentapetalae</taxon>
        <taxon>asterids</taxon>
        <taxon>lamiids</taxon>
        <taxon>Lamiales</taxon>
        <taxon>Oleaceae</taxon>
        <taxon>Forsythieae</taxon>
        <taxon>Abeliophyllum</taxon>
    </lineage>
</organism>
<dbReference type="AlphaFoldDB" id="A0ABD1SXJ3"/>
<evidence type="ECO:0000313" key="2">
    <source>
        <dbReference type="EMBL" id="KAL2505133.1"/>
    </source>
</evidence>
<protein>
    <submittedName>
        <fullName evidence="2">Uncharacterized protein</fullName>
    </submittedName>
</protein>
<proteinExistence type="predicted"/>